<evidence type="ECO:0000256" key="2">
    <source>
        <dbReference type="ARBA" id="ARBA00023002"/>
    </source>
</evidence>
<keyword evidence="2 3" id="KW-0560">Oxidoreductase</keyword>
<accession>A0A1K0JNX7</accession>
<dbReference type="RefSeq" id="WP_340526510.1">
    <property type="nucleotide sequence ID" value="NZ_FMSH01000272.1"/>
</dbReference>
<dbReference type="InterPro" id="IPR003767">
    <property type="entry name" value="Malate/L-lactate_DH-like"/>
</dbReference>
<dbReference type="SUPFAM" id="SSF89733">
    <property type="entry name" value="L-sulfolactate dehydrogenase-like"/>
    <property type="match status" value="1"/>
</dbReference>
<dbReference type="EC" id="1.1.1.338" evidence="3"/>
<dbReference type="Gene3D" id="1.10.1530.10">
    <property type="match status" value="1"/>
</dbReference>
<dbReference type="InterPro" id="IPR043143">
    <property type="entry name" value="Mal/L-sulf/L-lact_DH-like_NADP"/>
</dbReference>
<evidence type="ECO:0000313" key="3">
    <source>
        <dbReference type="EMBL" id="SCU76795.1"/>
    </source>
</evidence>
<gene>
    <name evidence="3" type="primary">comC</name>
    <name evidence="3" type="ORF">CNECB9_3430059</name>
</gene>
<dbReference type="InterPro" id="IPR043144">
    <property type="entry name" value="Mal/L-sulf/L-lact_DH-like_ah"/>
</dbReference>
<comment type="similarity">
    <text evidence="1">Belongs to the LDH2/MDH2 oxidoreductase family.</text>
</comment>
<dbReference type="PANTHER" id="PTHR11091">
    <property type="entry name" value="OXIDOREDUCTASE-RELATED"/>
    <property type="match status" value="1"/>
</dbReference>
<dbReference type="AlphaFoldDB" id="A0A1K0JNX7"/>
<organism evidence="3">
    <name type="scientific">Cupriavidus necator</name>
    <name type="common">Alcaligenes eutrophus</name>
    <name type="synonym">Ralstonia eutropha</name>
    <dbReference type="NCBI Taxonomy" id="106590"/>
    <lineage>
        <taxon>Bacteria</taxon>
        <taxon>Pseudomonadati</taxon>
        <taxon>Pseudomonadota</taxon>
        <taxon>Betaproteobacteria</taxon>
        <taxon>Burkholderiales</taxon>
        <taxon>Burkholderiaceae</taxon>
        <taxon>Cupriavidus</taxon>
    </lineage>
</organism>
<name>A0A1K0JNX7_CUPNE</name>
<reference evidence="3" key="1">
    <citation type="submission" date="2016-09" db="EMBL/GenBank/DDBJ databases">
        <authorList>
            <person name="Capua I."/>
            <person name="De Benedictis P."/>
            <person name="Joannis T."/>
            <person name="Lombin L.H."/>
            <person name="Cattoli G."/>
        </authorList>
    </citation>
    <scope>NUCLEOTIDE SEQUENCE</scope>
    <source>
        <strain evidence="3">B9</strain>
    </source>
</reference>
<dbReference type="EMBL" id="FMSH01000272">
    <property type="protein sequence ID" value="SCU76795.1"/>
    <property type="molecule type" value="Genomic_DNA"/>
</dbReference>
<sequence length="340" mass="34889">MSRVPLDELERVAVAALRRAGASDRQAQATAAALVRADAAGLPSHGVSRVPMYVAHLKHDRVDGNAEPAAHSTRASAVLVDARCGFAFAACDLAISEAMERARETGVGVAAVTNSHHFGAAALPLEAVARAGMVGLAMGNSPAAMPAWGGRRPLFGTNPIAAAFPRCGHAPVVIDLSLSEVARGKIMVAAKQGTPIPLGWALDEAGQPTTDAQAALRGSMLPAGGVKGAMLALMVELLVTSLAGAQFGAEADSFFEDAGNRPRIGQLFLVLDPGAFAGSQVFADRVEALLDAMLGDEGTRLPGARRETAQVEAAASGVDVPDVLWRDLQSLAGQEVGAQL</sequence>
<dbReference type="GO" id="GO:0016491">
    <property type="term" value="F:oxidoreductase activity"/>
    <property type="evidence" value="ECO:0007669"/>
    <property type="project" value="UniProtKB-KW"/>
</dbReference>
<dbReference type="InterPro" id="IPR036111">
    <property type="entry name" value="Mal/L-sulfo/L-lacto_DH-like_sf"/>
</dbReference>
<dbReference type="PANTHER" id="PTHR11091:SF0">
    <property type="entry name" value="MALATE DEHYDROGENASE"/>
    <property type="match status" value="1"/>
</dbReference>
<dbReference type="Gene3D" id="3.30.1370.60">
    <property type="entry name" value="Hypothetical oxidoreductase yiak, domain 2"/>
    <property type="match status" value="1"/>
</dbReference>
<dbReference type="Pfam" id="PF02615">
    <property type="entry name" value="Ldh_2"/>
    <property type="match status" value="1"/>
</dbReference>
<protein>
    <submittedName>
        <fullName evidence="3">(2R)-3-sulfolactate dehydrogenase (NADP(+))</fullName>
        <ecNumber evidence="3">1.1.1.338</ecNumber>
    </submittedName>
</protein>
<evidence type="ECO:0000256" key="1">
    <source>
        <dbReference type="ARBA" id="ARBA00006056"/>
    </source>
</evidence>
<proteinExistence type="inferred from homology"/>